<evidence type="ECO:0000313" key="2">
    <source>
        <dbReference type="EMBL" id="GEY29623.1"/>
    </source>
</evidence>
<comment type="caution">
    <text evidence="2">The sequence shown here is derived from an EMBL/GenBank/DDBJ whole genome shotgun (WGS) entry which is preliminary data.</text>
</comment>
<feature type="region of interest" description="Disordered" evidence="1">
    <location>
        <begin position="35"/>
        <end position="55"/>
    </location>
</feature>
<feature type="compositionally biased region" description="Polar residues" evidence="1">
    <location>
        <begin position="35"/>
        <end position="44"/>
    </location>
</feature>
<feature type="compositionally biased region" description="Basic and acidic residues" evidence="1">
    <location>
        <begin position="46"/>
        <end position="55"/>
    </location>
</feature>
<organism evidence="2">
    <name type="scientific">Tanacetum cinerariifolium</name>
    <name type="common">Dalmatian daisy</name>
    <name type="synonym">Chrysanthemum cinerariifolium</name>
    <dbReference type="NCBI Taxonomy" id="118510"/>
    <lineage>
        <taxon>Eukaryota</taxon>
        <taxon>Viridiplantae</taxon>
        <taxon>Streptophyta</taxon>
        <taxon>Embryophyta</taxon>
        <taxon>Tracheophyta</taxon>
        <taxon>Spermatophyta</taxon>
        <taxon>Magnoliopsida</taxon>
        <taxon>eudicotyledons</taxon>
        <taxon>Gunneridae</taxon>
        <taxon>Pentapetalae</taxon>
        <taxon>asterids</taxon>
        <taxon>campanulids</taxon>
        <taxon>Asterales</taxon>
        <taxon>Asteraceae</taxon>
        <taxon>Asteroideae</taxon>
        <taxon>Anthemideae</taxon>
        <taxon>Anthemidinae</taxon>
        <taxon>Tanacetum</taxon>
    </lineage>
</organism>
<gene>
    <name evidence="2" type="ORF">Tci_401597</name>
</gene>
<protein>
    <submittedName>
        <fullName evidence="2">Uncharacterized protein</fullName>
    </submittedName>
</protein>
<proteinExistence type="predicted"/>
<reference evidence="2" key="1">
    <citation type="journal article" date="2019" name="Sci. Rep.">
        <title>Draft genome of Tanacetum cinerariifolium, the natural source of mosquito coil.</title>
        <authorList>
            <person name="Yamashiro T."/>
            <person name="Shiraishi A."/>
            <person name="Satake H."/>
            <person name="Nakayama K."/>
        </authorList>
    </citation>
    <scope>NUCLEOTIDE SEQUENCE</scope>
</reference>
<sequence length="202" mass="23063">MPNVMLAYHDQWDKVSVAMTCGAGISRDKILTHSSLGQPQTYPKYTTRDQGRHKNIETSYTSRKSVAPARYRILSQEVDIDNMTIEEYARYELTMSTMKSKNSGAANLRKMKHEIPNRYDNITDYVDSDQEDGELPDLPTFSATNEFASDSEQVKENIDTAEEKEEVPMDENNNIDHPGTKEALQWSLAKDSFLVIMELNDQ</sequence>
<dbReference type="EMBL" id="BKCJ010166910">
    <property type="protein sequence ID" value="GEY29623.1"/>
    <property type="molecule type" value="Genomic_DNA"/>
</dbReference>
<evidence type="ECO:0000256" key="1">
    <source>
        <dbReference type="SAM" id="MobiDB-lite"/>
    </source>
</evidence>
<accession>A0A699HJD4</accession>
<dbReference type="AlphaFoldDB" id="A0A699HJD4"/>
<name>A0A699HJD4_TANCI</name>